<dbReference type="PANTHER" id="PTHR45586">
    <property type="entry name" value="TPR REPEAT-CONTAINING PROTEIN PA4667"/>
    <property type="match status" value="1"/>
</dbReference>
<dbReference type="PANTHER" id="PTHR45586:SF1">
    <property type="entry name" value="LIPOPOLYSACCHARIDE ASSEMBLY PROTEIN B"/>
    <property type="match status" value="1"/>
</dbReference>
<feature type="signal peptide" evidence="3">
    <location>
        <begin position="1"/>
        <end position="28"/>
    </location>
</feature>
<proteinExistence type="predicted"/>
<dbReference type="Gene3D" id="1.25.40.10">
    <property type="entry name" value="Tetratricopeptide repeat domain"/>
    <property type="match status" value="2"/>
</dbReference>
<dbReference type="SUPFAM" id="SSF48452">
    <property type="entry name" value="TPR-like"/>
    <property type="match status" value="3"/>
</dbReference>
<dbReference type="AlphaFoldDB" id="A0A2P6M6F9"/>
<keyword evidence="1" id="KW-0677">Repeat</keyword>
<evidence type="ECO:0000313" key="4">
    <source>
        <dbReference type="EMBL" id="PRH81570.1"/>
    </source>
</evidence>
<keyword evidence="3" id="KW-0732">Signal</keyword>
<dbReference type="SMART" id="SM00028">
    <property type="entry name" value="TPR"/>
    <property type="match status" value="4"/>
</dbReference>
<dbReference type="EMBL" id="PVLF01000022">
    <property type="protein sequence ID" value="PRH81570.1"/>
    <property type="molecule type" value="Genomic_DNA"/>
</dbReference>
<protein>
    <recommendedName>
        <fullName evidence="6">Tetratricopeptide repeat protein</fullName>
    </recommendedName>
</protein>
<dbReference type="RefSeq" id="WP_106991311.1">
    <property type="nucleotide sequence ID" value="NZ_KZ679098.1"/>
</dbReference>
<dbReference type="InterPro" id="IPR019734">
    <property type="entry name" value="TPR_rpt"/>
</dbReference>
<dbReference type="Pfam" id="PF13428">
    <property type="entry name" value="TPR_14"/>
    <property type="match status" value="1"/>
</dbReference>
<evidence type="ECO:0008006" key="6">
    <source>
        <dbReference type="Google" id="ProtNLM"/>
    </source>
</evidence>
<dbReference type="Pfam" id="PF13432">
    <property type="entry name" value="TPR_16"/>
    <property type="match status" value="1"/>
</dbReference>
<dbReference type="InterPro" id="IPR051012">
    <property type="entry name" value="CellSynth/LPSAsmb/PSIAsmb"/>
</dbReference>
<dbReference type="InterPro" id="IPR011990">
    <property type="entry name" value="TPR-like_helical_dom_sf"/>
</dbReference>
<evidence type="ECO:0000313" key="5">
    <source>
        <dbReference type="Proteomes" id="UP000241736"/>
    </source>
</evidence>
<name>A0A2P6M6F9_9GAMM</name>
<dbReference type="OrthoDB" id="9766710at2"/>
<evidence type="ECO:0000256" key="1">
    <source>
        <dbReference type="ARBA" id="ARBA00022737"/>
    </source>
</evidence>
<keyword evidence="5" id="KW-1185">Reference proteome</keyword>
<comment type="caution">
    <text evidence="4">The sequence shown here is derived from an EMBL/GenBank/DDBJ whole genome shotgun (WGS) entry which is preliminary data.</text>
</comment>
<keyword evidence="2" id="KW-0802">TPR repeat</keyword>
<organism evidence="4 5">
    <name type="scientific">Arenimonas caeni</name>
    <dbReference type="NCBI Taxonomy" id="2058085"/>
    <lineage>
        <taxon>Bacteria</taxon>
        <taxon>Pseudomonadati</taxon>
        <taxon>Pseudomonadota</taxon>
        <taxon>Gammaproteobacteria</taxon>
        <taxon>Lysobacterales</taxon>
        <taxon>Lysobacteraceae</taxon>
        <taxon>Arenimonas</taxon>
    </lineage>
</organism>
<evidence type="ECO:0000256" key="3">
    <source>
        <dbReference type="SAM" id="SignalP"/>
    </source>
</evidence>
<reference evidence="4 5" key="1">
    <citation type="submission" date="2018-03" db="EMBL/GenBank/DDBJ databases">
        <title>Arenimonas caeni sp. nov., isolated from activated sludge.</title>
        <authorList>
            <person name="Liu H."/>
        </authorList>
    </citation>
    <scope>NUCLEOTIDE SEQUENCE [LARGE SCALE GENOMIC DNA]</scope>
    <source>
        <strain evidence="5">z29</strain>
    </source>
</reference>
<sequence>MIWSKCRLLVVAGLVLGLGLGQAAPAMAGPADVLEPVMAGEFALQAGDLAQAAAHYLRAASSSQDPGLAERATRIALLAGRPGLAGEALARWRELAPDAGALPAAALELALLRGDRAAALDAASALLEQADDRGVAPLMSILGSARGGQRELARQVLQGLLATDRLPPRLGGWLAMAGLARRLGQPDLSGEILDQALARFPDDPRARLLQADRLRSEGRDEAAREQLEALGGTAGLAPELRRAAARQLELLGDHLAAAGMLGQGPQDDDTLLQRARWLVEAGEQAALAALYEEAASLDAAPSVERRLLLGMLAEGLQRWAEAEAWYAAVPAGPGHDQATLRRAGVLARLDRGDGALALLQSLHDDPDADGEILRDAFLLESELLERLGRHDQVLARLDGALSVFEGDPVLLYARGMFHERAGRVDEALADLQLILDEQPDSFQALNAYGYTLLVHGDRVAEALPYLERALELAPESAAVLDSLGWARFLQGRHQQALDLLRRAWAREPMAEIAAHLGEVLWVLGRQDEARGIWREGLRLSDSDPTLNQTLDRLLEHRTP</sequence>
<dbReference type="Pfam" id="PF13424">
    <property type="entry name" value="TPR_12"/>
    <property type="match status" value="1"/>
</dbReference>
<gene>
    <name evidence="4" type="ORF">C6N40_12200</name>
</gene>
<accession>A0A2P6M6F9</accession>
<dbReference type="Proteomes" id="UP000241736">
    <property type="component" value="Unassembled WGS sequence"/>
</dbReference>
<evidence type="ECO:0000256" key="2">
    <source>
        <dbReference type="ARBA" id="ARBA00022803"/>
    </source>
</evidence>
<feature type="chain" id="PRO_5015108624" description="Tetratricopeptide repeat protein" evidence="3">
    <location>
        <begin position="29"/>
        <end position="559"/>
    </location>
</feature>